<accession>A0AAV6R920</accession>
<evidence type="ECO:0000313" key="2">
    <source>
        <dbReference type="Proteomes" id="UP000693946"/>
    </source>
</evidence>
<reference evidence="1 2" key="1">
    <citation type="journal article" date="2021" name="Sci. Rep.">
        <title>Chromosome anchoring in Senegalese sole (Solea senegalensis) reveals sex-associated markers and genome rearrangements in flatfish.</title>
        <authorList>
            <person name="Guerrero-Cozar I."/>
            <person name="Gomez-Garrido J."/>
            <person name="Berbel C."/>
            <person name="Martinez-Blanch J.F."/>
            <person name="Alioto T."/>
            <person name="Claros M.G."/>
            <person name="Gagnaire P.A."/>
            <person name="Manchado M."/>
        </authorList>
    </citation>
    <scope>NUCLEOTIDE SEQUENCE [LARGE SCALE GENOMIC DNA]</scope>
    <source>
        <strain evidence="1">Sse05_10M</strain>
    </source>
</reference>
<gene>
    <name evidence="1" type="ORF">JOB18_036990</name>
</gene>
<comment type="caution">
    <text evidence="1">The sequence shown here is derived from an EMBL/GenBank/DDBJ whole genome shotgun (WGS) entry which is preliminary data.</text>
</comment>
<sequence>MSLCSTGGLVKCITDNSTQYRPPPRSRCQSPAVVSLSEPHASPSAQTCTLLTSLTQNVYLSYIMRLCVPVVVRGACGKWSGRGKIPPQLLIIWGGHGQHPHSHISLCLLKLQLERWKSCCQDDMTRHDLHREQDVKQKALGRFTPANIKANAKFDAFSRLEPSLMDAHQHQGRLGLEIYANIL</sequence>
<evidence type="ECO:0000313" key="1">
    <source>
        <dbReference type="EMBL" id="KAG7500997.1"/>
    </source>
</evidence>
<name>A0AAV6R920_SOLSE</name>
<dbReference type="EMBL" id="JAGKHQ010000013">
    <property type="protein sequence ID" value="KAG7500997.1"/>
    <property type="molecule type" value="Genomic_DNA"/>
</dbReference>
<proteinExistence type="predicted"/>
<dbReference type="Proteomes" id="UP000693946">
    <property type="component" value="Linkage Group LG20"/>
</dbReference>
<dbReference type="AlphaFoldDB" id="A0AAV6R920"/>
<keyword evidence="2" id="KW-1185">Reference proteome</keyword>
<protein>
    <submittedName>
        <fullName evidence="1">Uncharacterized protein</fullName>
    </submittedName>
</protein>
<organism evidence="1 2">
    <name type="scientific">Solea senegalensis</name>
    <name type="common">Senegalese sole</name>
    <dbReference type="NCBI Taxonomy" id="28829"/>
    <lineage>
        <taxon>Eukaryota</taxon>
        <taxon>Metazoa</taxon>
        <taxon>Chordata</taxon>
        <taxon>Craniata</taxon>
        <taxon>Vertebrata</taxon>
        <taxon>Euteleostomi</taxon>
        <taxon>Actinopterygii</taxon>
        <taxon>Neopterygii</taxon>
        <taxon>Teleostei</taxon>
        <taxon>Neoteleostei</taxon>
        <taxon>Acanthomorphata</taxon>
        <taxon>Carangaria</taxon>
        <taxon>Pleuronectiformes</taxon>
        <taxon>Pleuronectoidei</taxon>
        <taxon>Soleidae</taxon>
        <taxon>Solea</taxon>
    </lineage>
</organism>